<evidence type="ECO:0000313" key="1">
    <source>
        <dbReference type="EMBL" id="QFI40238.1"/>
    </source>
</evidence>
<dbReference type="SUPFAM" id="SSF52540">
    <property type="entry name" value="P-loop containing nucleoside triphosphate hydrolases"/>
    <property type="match status" value="1"/>
</dbReference>
<keyword evidence="1" id="KW-0547">Nucleotide-binding</keyword>
<dbReference type="EMBL" id="CP044399">
    <property type="protein sequence ID" value="QFI40238.1"/>
    <property type="molecule type" value="Genomic_DNA"/>
</dbReference>
<dbReference type="AlphaFoldDB" id="A0A5J6WSL1"/>
<dbReference type="OrthoDB" id="6182772at2"/>
<organism evidence="1 2">
    <name type="scientific">Moritella marina ATCC 15381</name>
    <dbReference type="NCBI Taxonomy" id="1202962"/>
    <lineage>
        <taxon>Bacteria</taxon>
        <taxon>Pseudomonadati</taxon>
        <taxon>Pseudomonadota</taxon>
        <taxon>Gammaproteobacteria</taxon>
        <taxon>Alteromonadales</taxon>
        <taxon>Moritellaceae</taxon>
        <taxon>Moritella</taxon>
    </lineage>
</organism>
<dbReference type="GO" id="GO:0005524">
    <property type="term" value="F:ATP binding"/>
    <property type="evidence" value="ECO:0007669"/>
    <property type="project" value="UniProtKB-KW"/>
</dbReference>
<name>A0A5J6WSL1_MORMI</name>
<sequence>MRGIPGSGKSTLAQHYMQSTPDAVHCEADHYFINKQDEYCYDISKIKLAHQYCQQKMRDALSKGLSVIVSNTTIKRWELTALLEIAASYKVKSHIIHCVGLFTSTHNVPADIVTRMALSYEPHPDECTYIPS</sequence>
<gene>
    <name evidence="1" type="ORF">FR932_08225</name>
</gene>
<dbReference type="PANTHER" id="PTHR13308:SF40">
    <property type="entry name" value="NEDD4-BINDING PROTEIN 2-LIKE 1"/>
    <property type="match status" value="1"/>
</dbReference>
<dbReference type="Gene3D" id="3.40.50.300">
    <property type="entry name" value="P-loop containing nucleotide triphosphate hydrolases"/>
    <property type="match status" value="1"/>
</dbReference>
<keyword evidence="1" id="KW-0067">ATP-binding</keyword>
<dbReference type="Proteomes" id="UP000327424">
    <property type="component" value="Chromosome"/>
</dbReference>
<evidence type="ECO:0000313" key="2">
    <source>
        <dbReference type="Proteomes" id="UP000327424"/>
    </source>
</evidence>
<keyword evidence="2" id="KW-1185">Reference proteome</keyword>
<dbReference type="KEGG" id="mmaa:FR932_08225"/>
<dbReference type="InterPro" id="IPR027417">
    <property type="entry name" value="P-loop_NTPase"/>
</dbReference>
<accession>A0A5J6WSL1</accession>
<reference evidence="1 2" key="1">
    <citation type="submission" date="2019-09" db="EMBL/GenBank/DDBJ databases">
        <title>Hybrid Assembly of the complete Genome of the Deep-Sea Bacterium Moritella marina from long Nanopore and Illumina reads.</title>
        <authorList>
            <person name="Magin S."/>
            <person name="Georgoulis A."/>
            <person name="Papadimitriou K."/>
            <person name="Iliakis G."/>
            <person name="Vorgias C.E."/>
        </authorList>
    </citation>
    <scope>NUCLEOTIDE SEQUENCE [LARGE SCALE GENOMIC DNA]</scope>
    <source>
        <strain evidence="1 2">MP-1</strain>
    </source>
</reference>
<dbReference type="InterPro" id="IPR026302">
    <property type="entry name" value="NEDD4-bd_p2"/>
</dbReference>
<dbReference type="Pfam" id="PF13671">
    <property type="entry name" value="AAA_33"/>
    <property type="match status" value="1"/>
</dbReference>
<protein>
    <submittedName>
        <fullName evidence="1">ATP-binding protein</fullName>
    </submittedName>
</protein>
<dbReference type="PANTHER" id="PTHR13308">
    <property type="entry name" value="NEDD4-BINDING PROTEIN 2-LIKE 1"/>
    <property type="match status" value="1"/>
</dbReference>
<proteinExistence type="predicted"/>